<dbReference type="OrthoDB" id="3065915at2759"/>
<reference evidence="1 2" key="1">
    <citation type="journal article" date="2018" name="MBio">
        <title>Comparative Genomics Reveals the Core Gene Toolbox for the Fungus-Insect Symbiosis.</title>
        <authorList>
            <person name="Wang Y."/>
            <person name="Stata M."/>
            <person name="Wang W."/>
            <person name="Stajich J.E."/>
            <person name="White M.M."/>
            <person name="Moncalvo J.M."/>
        </authorList>
    </citation>
    <scope>NUCLEOTIDE SEQUENCE [LARGE SCALE GENOMIC DNA]</scope>
    <source>
        <strain evidence="1 2">SC-DP-2</strain>
    </source>
</reference>
<evidence type="ECO:0000313" key="1">
    <source>
        <dbReference type="EMBL" id="PVV05461.1"/>
    </source>
</evidence>
<dbReference type="Proteomes" id="UP000245609">
    <property type="component" value="Unassembled WGS sequence"/>
</dbReference>
<dbReference type="InterPro" id="IPR036397">
    <property type="entry name" value="RNaseH_sf"/>
</dbReference>
<dbReference type="AlphaFoldDB" id="A0A2T9ZLM5"/>
<dbReference type="GO" id="GO:0003676">
    <property type="term" value="F:nucleic acid binding"/>
    <property type="evidence" value="ECO:0007669"/>
    <property type="project" value="InterPro"/>
</dbReference>
<dbReference type="STRING" id="133381.A0A2T9ZLM5"/>
<accession>A0A2T9ZLM5</accession>
<gene>
    <name evidence="1" type="ORF">BB560_000025</name>
</gene>
<sequence length="135" mass="15924">MDLETYIKDDKFIPYSIGFYDGKNVYTFYLTDYNTPEEMIIEAFNELLRFKNNGYSVYFHNLQGFDGIILTQILENNFKVNSLFKDGKGLDVPVQKGIFPYKFVNENNLNYVGPKPELKFYENITMEEYNSINNN</sequence>
<dbReference type="SUPFAM" id="SSF53098">
    <property type="entry name" value="Ribonuclease H-like"/>
    <property type="match status" value="1"/>
</dbReference>
<protein>
    <submittedName>
        <fullName evidence="1">Uncharacterized protein</fullName>
    </submittedName>
</protein>
<name>A0A2T9ZLM5_9FUNG</name>
<organism evidence="1 2">
    <name type="scientific">Smittium megazygosporum</name>
    <dbReference type="NCBI Taxonomy" id="133381"/>
    <lineage>
        <taxon>Eukaryota</taxon>
        <taxon>Fungi</taxon>
        <taxon>Fungi incertae sedis</taxon>
        <taxon>Zoopagomycota</taxon>
        <taxon>Kickxellomycotina</taxon>
        <taxon>Harpellomycetes</taxon>
        <taxon>Harpellales</taxon>
        <taxon>Legeriomycetaceae</taxon>
        <taxon>Smittium</taxon>
    </lineage>
</organism>
<evidence type="ECO:0000313" key="2">
    <source>
        <dbReference type="Proteomes" id="UP000245609"/>
    </source>
</evidence>
<keyword evidence="2" id="KW-1185">Reference proteome</keyword>
<dbReference type="InterPro" id="IPR012337">
    <property type="entry name" value="RNaseH-like_sf"/>
</dbReference>
<dbReference type="EMBL" id="MBFS01000002">
    <property type="protein sequence ID" value="PVV05461.1"/>
    <property type="molecule type" value="Genomic_DNA"/>
</dbReference>
<proteinExistence type="predicted"/>
<dbReference type="Gene3D" id="3.30.420.10">
    <property type="entry name" value="Ribonuclease H-like superfamily/Ribonuclease H"/>
    <property type="match status" value="1"/>
</dbReference>
<comment type="caution">
    <text evidence="1">The sequence shown here is derived from an EMBL/GenBank/DDBJ whole genome shotgun (WGS) entry which is preliminary data.</text>
</comment>